<dbReference type="AlphaFoldDB" id="A0A9D5B702"/>
<reference evidence="2 3" key="1">
    <citation type="journal article" date="2022" name="Nat. Genet.">
        <title>Improved pea reference genome and pan-genome highlight genomic features and evolutionary characteristics.</title>
        <authorList>
            <person name="Yang T."/>
            <person name="Liu R."/>
            <person name="Luo Y."/>
            <person name="Hu S."/>
            <person name="Wang D."/>
            <person name="Wang C."/>
            <person name="Pandey M.K."/>
            <person name="Ge S."/>
            <person name="Xu Q."/>
            <person name="Li N."/>
            <person name="Li G."/>
            <person name="Huang Y."/>
            <person name="Saxena R.K."/>
            <person name="Ji Y."/>
            <person name="Li M."/>
            <person name="Yan X."/>
            <person name="He Y."/>
            <person name="Liu Y."/>
            <person name="Wang X."/>
            <person name="Xiang C."/>
            <person name="Varshney R.K."/>
            <person name="Ding H."/>
            <person name="Gao S."/>
            <person name="Zong X."/>
        </authorList>
    </citation>
    <scope>NUCLEOTIDE SEQUENCE [LARGE SCALE GENOMIC DNA]</scope>
    <source>
        <strain evidence="2 3">cv. Zhongwan 6</strain>
    </source>
</reference>
<proteinExistence type="predicted"/>
<feature type="region of interest" description="Disordered" evidence="1">
    <location>
        <begin position="187"/>
        <end position="206"/>
    </location>
</feature>
<name>A0A9D5B702_PEA</name>
<evidence type="ECO:0000313" key="3">
    <source>
        <dbReference type="Proteomes" id="UP001058974"/>
    </source>
</evidence>
<protein>
    <submittedName>
        <fullName evidence="2">Uncharacterized protein</fullName>
    </submittedName>
</protein>
<sequence>MIPNKGVLSTPQFVFATPFHKGKPQDRVRIDIDEFYFCKEKGHCKAQCLGSKASKKNFKSPSSNIVATASSTIGSGSDHVYSSETTSQIYDIEDELQKILSTQSCAMSDSFIKDPHSGSLIGISRRQVGLYVLDELRVPDTASSKLTHIDPFGHNDNVASDYNFENCRTDTTSTLYIDIPFVPTATQDPSAIVDPPPPRYPSRDRKSTQLPDFVYYTYSTYFSSFLTFIHSLSEPSSYKEAILDPLLQQAMTEELSASHKTNT</sequence>
<organism evidence="2 3">
    <name type="scientific">Pisum sativum</name>
    <name type="common">Garden pea</name>
    <name type="synonym">Lathyrus oleraceus</name>
    <dbReference type="NCBI Taxonomy" id="3888"/>
    <lineage>
        <taxon>Eukaryota</taxon>
        <taxon>Viridiplantae</taxon>
        <taxon>Streptophyta</taxon>
        <taxon>Embryophyta</taxon>
        <taxon>Tracheophyta</taxon>
        <taxon>Spermatophyta</taxon>
        <taxon>Magnoliopsida</taxon>
        <taxon>eudicotyledons</taxon>
        <taxon>Gunneridae</taxon>
        <taxon>Pentapetalae</taxon>
        <taxon>rosids</taxon>
        <taxon>fabids</taxon>
        <taxon>Fabales</taxon>
        <taxon>Fabaceae</taxon>
        <taxon>Papilionoideae</taxon>
        <taxon>50 kb inversion clade</taxon>
        <taxon>NPAAA clade</taxon>
        <taxon>Hologalegina</taxon>
        <taxon>IRL clade</taxon>
        <taxon>Fabeae</taxon>
        <taxon>Lathyrus</taxon>
    </lineage>
</organism>
<dbReference type="Proteomes" id="UP001058974">
    <property type="component" value="Chromosome 2"/>
</dbReference>
<evidence type="ECO:0000256" key="1">
    <source>
        <dbReference type="SAM" id="MobiDB-lite"/>
    </source>
</evidence>
<accession>A0A9D5B702</accession>
<keyword evidence="3" id="KW-1185">Reference proteome</keyword>
<dbReference type="EMBL" id="JAMSHJ010000002">
    <property type="protein sequence ID" value="KAI5437872.1"/>
    <property type="molecule type" value="Genomic_DNA"/>
</dbReference>
<evidence type="ECO:0000313" key="2">
    <source>
        <dbReference type="EMBL" id="KAI5437872.1"/>
    </source>
</evidence>
<gene>
    <name evidence="2" type="ORF">KIW84_023840</name>
</gene>
<comment type="caution">
    <text evidence="2">The sequence shown here is derived from an EMBL/GenBank/DDBJ whole genome shotgun (WGS) entry which is preliminary data.</text>
</comment>
<dbReference type="Gramene" id="Psat02G0384000-T1">
    <property type="protein sequence ID" value="KAI5437872.1"/>
    <property type="gene ID" value="KIW84_023840"/>
</dbReference>